<dbReference type="RefSeq" id="WP_229486244.1">
    <property type="nucleotide sequence ID" value="NZ_JAIVFQ010000027.1"/>
</dbReference>
<accession>A0ABS8IBG6</accession>
<gene>
    <name evidence="1" type="ORF">LC586_18890</name>
</gene>
<comment type="caution">
    <text evidence="1">The sequence shown here is derived from an EMBL/GenBank/DDBJ whole genome shotgun (WGS) entry which is preliminary data.</text>
</comment>
<organism evidence="1 2">
    <name type="scientific">Nostoc favosum CHAB5714</name>
    <dbReference type="NCBI Taxonomy" id="2780399"/>
    <lineage>
        <taxon>Bacteria</taxon>
        <taxon>Bacillati</taxon>
        <taxon>Cyanobacteriota</taxon>
        <taxon>Cyanophyceae</taxon>
        <taxon>Nostocales</taxon>
        <taxon>Nostocaceae</taxon>
        <taxon>Nostoc</taxon>
        <taxon>Nostoc favosum</taxon>
    </lineage>
</organism>
<proteinExistence type="predicted"/>
<evidence type="ECO:0000313" key="2">
    <source>
        <dbReference type="Proteomes" id="UP001199525"/>
    </source>
</evidence>
<dbReference type="Proteomes" id="UP001199525">
    <property type="component" value="Unassembled WGS sequence"/>
</dbReference>
<keyword evidence="2" id="KW-1185">Reference proteome</keyword>
<evidence type="ECO:0000313" key="1">
    <source>
        <dbReference type="EMBL" id="MCC5601216.1"/>
    </source>
</evidence>
<name>A0ABS8IBG6_9NOSO</name>
<reference evidence="1 2" key="1">
    <citation type="journal article" date="2021" name="Microorganisms">
        <title>Genome Evolution of Filamentous Cyanobacterium Nostoc Species: From Facultative Symbiosis to Free Living.</title>
        <authorList>
            <person name="Huo D."/>
            <person name="Li H."/>
            <person name="Cai F."/>
            <person name="Guo X."/>
            <person name="Qiao Z."/>
            <person name="Wang W."/>
            <person name="Yu G."/>
            <person name="Li R."/>
        </authorList>
    </citation>
    <scope>NUCLEOTIDE SEQUENCE [LARGE SCALE GENOMIC DNA]</scope>
    <source>
        <strain evidence="1 2">CHAB 5714</strain>
    </source>
</reference>
<protein>
    <submittedName>
        <fullName evidence="1">Uncharacterized protein</fullName>
    </submittedName>
</protein>
<dbReference type="EMBL" id="JAIVFQ010000027">
    <property type="protein sequence ID" value="MCC5601216.1"/>
    <property type="molecule type" value="Genomic_DNA"/>
</dbReference>
<sequence>MDNSLQIDNVQSFVKAIGDNNNLWRLLHKKEVSRLKEEVKYKYQNFAQFFQPSQKLDIFTNYRSATSIVDIGNTLMHGLGRSQS</sequence>